<evidence type="ECO:0000313" key="6">
    <source>
        <dbReference type="Proteomes" id="UP000006695"/>
    </source>
</evidence>
<dbReference type="InterPro" id="IPR050492">
    <property type="entry name" value="Bact_metal-bind_prot9"/>
</dbReference>
<dbReference type="AlphaFoldDB" id="A5GDT7"/>
<dbReference type="EMBL" id="CP000698">
    <property type="protein sequence ID" value="ABQ24264.1"/>
    <property type="molecule type" value="Genomic_DNA"/>
</dbReference>
<dbReference type="HOGENOM" id="CLU_016838_1_0_7"/>
<dbReference type="SUPFAM" id="SSF53807">
    <property type="entry name" value="Helical backbone' metal receptor"/>
    <property type="match status" value="1"/>
</dbReference>
<comment type="similarity">
    <text evidence="1 4">Belongs to the bacterial solute-binding protein 9 family.</text>
</comment>
<dbReference type="PANTHER" id="PTHR42953">
    <property type="entry name" value="HIGH-AFFINITY ZINC UPTAKE SYSTEM PROTEIN ZNUA-RELATED"/>
    <property type="match status" value="1"/>
</dbReference>
<keyword evidence="2 4" id="KW-0813">Transport</keyword>
<protein>
    <submittedName>
        <fullName evidence="5">Periplasmic solute binding protein</fullName>
    </submittedName>
</protein>
<evidence type="ECO:0000256" key="4">
    <source>
        <dbReference type="RuleBase" id="RU003512"/>
    </source>
</evidence>
<dbReference type="PRINTS" id="PR00691">
    <property type="entry name" value="ADHESINB"/>
</dbReference>
<dbReference type="CDD" id="cd01017">
    <property type="entry name" value="AdcA"/>
    <property type="match status" value="1"/>
</dbReference>
<dbReference type="Pfam" id="PF01297">
    <property type="entry name" value="ZnuA"/>
    <property type="match status" value="1"/>
</dbReference>
<dbReference type="KEGG" id="gur:Gura_0046"/>
<dbReference type="RefSeq" id="WP_011936993.1">
    <property type="nucleotide sequence ID" value="NC_009483.1"/>
</dbReference>
<dbReference type="GO" id="GO:0046872">
    <property type="term" value="F:metal ion binding"/>
    <property type="evidence" value="ECO:0007669"/>
    <property type="project" value="InterPro"/>
</dbReference>
<sequence length="316" mass="34980">MRRWFMAALVLPVAISLCTACHKREQGGAPGKLKVVTTLFPLYDFAKQIGGNKADVSLLLPPGMEPHSFEPKPDDMVRVNRADLFIFTNKYMEPWAAQIVGALDNKKILVVDTSRGVKLLKAGSEAATGHEDDAHGHEAGGVDPHMWLDFDNARLMVDNMLAGFVARDPANREYYSANAAAYKAQLAALDQRFKAGLSQCDKREFLHGGHFAFGYLAKRYGLRYQSAYAVNADAEPTAAKLADLVKQMRSYGLKYVYTEELLNPRVAETIARETGAGLLHLHGAHNISKEDLDRGVTFISLMEDNLKNLRIGLQCR</sequence>
<keyword evidence="6" id="KW-1185">Reference proteome</keyword>
<dbReference type="Gene3D" id="3.40.50.1980">
    <property type="entry name" value="Nitrogenase molybdenum iron protein domain"/>
    <property type="match status" value="2"/>
</dbReference>
<dbReference type="GO" id="GO:0030001">
    <property type="term" value="P:metal ion transport"/>
    <property type="evidence" value="ECO:0007669"/>
    <property type="project" value="InterPro"/>
</dbReference>
<dbReference type="InterPro" id="IPR006129">
    <property type="entry name" value="AdhesinB"/>
</dbReference>
<dbReference type="GO" id="GO:0007155">
    <property type="term" value="P:cell adhesion"/>
    <property type="evidence" value="ECO:0007669"/>
    <property type="project" value="InterPro"/>
</dbReference>
<dbReference type="PRINTS" id="PR00690">
    <property type="entry name" value="ADHESNFAMILY"/>
</dbReference>
<dbReference type="InterPro" id="IPR006128">
    <property type="entry name" value="Lipoprotein_PsaA-like"/>
</dbReference>
<evidence type="ECO:0000313" key="5">
    <source>
        <dbReference type="EMBL" id="ABQ24264.1"/>
    </source>
</evidence>
<dbReference type="PANTHER" id="PTHR42953:SF3">
    <property type="entry name" value="HIGH-AFFINITY ZINC UPTAKE SYSTEM PROTEIN ZNUA"/>
    <property type="match status" value="1"/>
</dbReference>
<dbReference type="STRING" id="351605.Gura_0046"/>
<evidence type="ECO:0000256" key="3">
    <source>
        <dbReference type="ARBA" id="ARBA00022729"/>
    </source>
</evidence>
<dbReference type="InterPro" id="IPR006127">
    <property type="entry name" value="ZnuA-like"/>
</dbReference>
<evidence type="ECO:0000256" key="2">
    <source>
        <dbReference type="ARBA" id="ARBA00022448"/>
    </source>
</evidence>
<name>A5GDT7_GEOUR</name>
<keyword evidence="3" id="KW-0732">Signal</keyword>
<accession>A5GDT7</accession>
<reference evidence="5 6" key="1">
    <citation type="submission" date="2007-05" db="EMBL/GenBank/DDBJ databases">
        <title>Complete sequence of Geobacter uraniireducens Rf4.</title>
        <authorList>
            <consortium name="US DOE Joint Genome Institute"/>
            <person name="Copeland A."/>
            <person name="Lucas S."/>
            <person name="Lapidus A."/>
            <person name="Barry K."/>
            <person name="Detter J.C."/>
            <person name="Glavina del Rio T."/>
            <person name="Hammon N."/>
            <person name="Israni S."/>
            <person name="Dalin E."/>
            <person name="Tice H."/>
            <person name="Pitluck S."/>
            <person name="Chertkov O."/>
            <person name="Brettin T."/>
            <person name="Bruce D."/>
            <person name="Han C."/>
            <person name="Schmutz J."/>
            <person name="Larimer F."/>
            <person name="Land M."/>
            <person name="Hauser L."/>
            <person name="Kyrpides N."/>
            <person name="Mikhailova N."/>
            <person name="Shelobolina E."/>
            <person name="Aklujkar M."/>
            <person name="Lovley D."/>
            <person name="Richardson P."/>
        </authorList>
    </citation>
    <scope>NUCLEOTIDE SEQUENCE [LARGE SCALE GENOMIC DNA]</scope>
    <source>
        <strain evidence="5 6">Rf4</strain>
    </source>
</reference>
<gene>
    <name evidence="5" type="ordered locus">Gura_0046</name>
</gene>
<proteinExistence type="inferred from homology"/>
<evidence type="ECO:0000256" key="1">
    <source>
        <dbReference type="ARBA" id="ARBA00011028"/>
    </source>
</evidence>
<dbReference type="Proteomes" id="UP000006695">
    <property type="component" value="Chromosome"/>
</dbReference>
<dbReference type="OrthoDB" id="9810636at2"/>
<organism evidence="5 6">
    <name type="scientific">Geotalea uraniireducens (strain Rf4)</name>
    <name type="common">Geobacter uraniireducens</name>
    <dbReference type="NCBI Taxonomy" id="351605"/>
    <lineage>
        <taxon>Bacteria</taxon>
        <taxon>Pseudomonadati</taxon>
        <taxon>Thermodesulfobacteriota</taxon>
        <taxon>Desulfuromonadia</taxon>
        <taxon>Geobacterales</taxon>
        <taxon>Geobacteraceae</taxon>
        <taxon>Geotalea</taxon>
    </lineage>
</organism>